<dbReference type="OrthoDB" id="3536621at2"/>
<dbReference type="EMBL" id="FOKG01000018">
    <property type="protein sequence ID" value="SFB54724.1"/>
    <property type="molecule type" value="Genomic_DNA"/>
</dbReference>
<accession>A0A1I1BWD0</accession>
<reference evidence="2" key="1">
    <citation type="submission" date="2016-10" db="EMBL/GenBank/DDBJ databases">
        <authorList>
            <person name="Varghese N."/>
            <person name="Submissions S."/>
        </authorList>
    </citation>
    <scope>NUCLEOTIDE SEQUENCE [LARGE SCALE GENOMIC DNA]</scope>
    <source>
        <strain evidence="2">CGMCC 4.3568</strain>
    </source>
</reference>
<evidence type="ECO:0000313" key="2">
    <source>
        <dbReference type="Proteomes" id="UP000243799"/>
    </source>
</evidence>
<gene>
    <name evidence="1" type="ORF">SAMN05216266_11870</name>
</gene>
<dbReference type="Proteomes" id="UP000243799">
    <property type="component" value="Unassembled WGS sequence"/>
</dbReference>
<organism evidence="1 2">
    <name type="scientific">Amycolatopsis marina</name>
    <dbReference type="NCBI Taxonomy" id="490629"/>
    <lineage>
        <taxon>Bacteria</taxon>
        <taxon>Bacillati</taxon>
        <taxon>Actinomycetota</taxon>
        <taxon>Actinomycetes</taxon>
        <taxon>Pseudonocardiales</taxon>
        <taxon>Pseudonocardiaceae</taxon>
        <taxon>Amycolatopsis</taxon>
    </lineage>
</organism>
<sequence length="156" mass="17418">MGFFGAYVFDKAGWRPHRPGQKPDVAGPWLTVDIYDSDFTTVTYSPTGPGSGVAYLGFTPRDYFEEEDASQPTDVAREAAGLAFWWTQVKGDTSESERAEKERLFATYLADDEEVDPAVLTDDAIGQFEDDEIFVEVRTARFLDALNLPVPEDLPH</sequence>
<keyword evidence="2" id="KW-1185">Reference proteome</keyword>
<dbReference type="AlphaFoldDB" id="A0A1I1BWD0"/>
<protein>
    <submittedName>
        <fullName evidence="1">Uncharacterized protein</fullName>
    </submittedName>
</protein>
<dbReference type="RefSeq" id="WP_091676253.1">
    <property type="nucleotide sequence ID" value="NZ_FOKG01000018.1"/>
</dbReference>
<proteinExistence type="predicted"/>
<evidence type="ECO:0000313" key="1">
    <source>
        <dbReference type="EMBL" id="SFB54724.1"/>
    </source>
</evidence>
<name>A0A1I1BWD0_9PSEU</name>